<reference evidence="1" key="1">
    <citation type="submission" date="2023-10" db="EMBL/GenBank/DDBJ databases">
        <authorList>
            <person name="Hackl T."/>
        </authorList>
    </citation>
    <scope>NUCLEOTIDE SEQUENCE</scope>
</reference>
<dbReference type="AlphaFoldDB" id="A0AAI8VCP1"/>
<keyword evidence="2" id="KW-1185">Reference proteome</keyword>
<comment type="caution">
    <text evidence="1">The sequence shown here is derived from an EMBL/GenBank/DDBJ whole genome shotgun (WGS) entry which is preliminary data.</text>
</comment>
<dbReference type="Gene3D" id="3.80.10.10">
    <property type="entry name" value="Ribonuclease Inhibitor"/>
    <property type="match status" value="1"/>
</dbReference>
<name>A0AAI8VCP1_9PEZI</name>
<accession>A0AAI8VCP1</accession>
<dbReference type="EMBL" id="CAUWAG010000004">
    <property type="protein sequence ID" value="CAJ2502207.1"/>
    <property type="molecule type" value="Genomic_DNA"/>
</dbReference>
<evidence type="ECO:0000313" key="1">
    <source>
        <dbReference type="EMBL" id="CAJ2502207.1"/>
    </source>
</evidence>
<proteinExistence type="predicted"/>
<evidence type="ECO:0000313" key="2">
    <source>
        <dbReference type="Proteomes" id="UP001295740"/>
    </source>
</evidence>
<sequence length="498" mass="56237">MAARTGLLAFPNELLFQILDHVHDGGQDTDSVHAVIRTCKALKPMAEACLYSSITLLKRSQLKPLTACLEADPVRKTYIRDLQLPWSTRLYEFGESAPLDLCSLPGLTSFVSESPFCNAHYRYQEDRVEDWINVMESYLRGFERASLLSNSGTLGERPLKNLRHLTLHWTGGDDGGRTERFWPITPSCPVFLMPSLHSLEISCVYIKSSVPGESKSNWAAEILPFARRTNLKSLIITRGGIPAEALLAILALPKALETFILREAVPHRESGPGSVATEQMDIFQQAIAQQSETLKMLHIQRNRRSSTQRQLSIDLSGFQSLSEFHVGPYISDRVFVWKLSDPMPPMLTRLRLMECFVPDMAYWHQFRSDVLLDDLVGLARVRNAAVHLDIVLRKVVTMGNWRHGLRDIGEDFRARYLASGEQLESSPPPEATAQPRLRFFTVGRSGYSPPYLYHERSPRSTLFYDSSNPRGFVDNDDDDDSSSFVVNFDAADMLVEVD</sequence>
<dbReference type="InterPro" id="IPR032675">
    <property type="entry name" value="LRR_dom_sf"/>
</dbReference>
<dbReference type="SUPFAM" id="SSF52047">
    <property type="entry name" value="RNI-like"/>
    <property type="match status" value="1"/>
</dbReference>
<protein>
    <submittedName>
        <fullName evidence="1">Uu.00g096010.m01.CDS01</fullName>
    </submittedName>
</protein>
<organism evidence="1 2">
    <name type="scientific">Anthostomella pinea</name>
    <dbReference type="NCBI Taxonomy" id="933095"/>
    <lineage>
        <taxon>Eukaryota</taxon>
        <taxon>Fungi</taxon>
        <taxon>Dikarya</taxon>
        <taxon>Ascomycota</taxon>
        <taxon>Pezizomycotina</taxon>
        <taxon>Sordariomycetes</taxon>
        <taxon>Xylariomycetidae</taxon>
        <taxon>Xylariales</taxon>
        <taxon>Xylariaceae</taxon>
        <taxon>Anthostomella</taxon>
    </lineage>
</organism>
<dbReference type="Proteomes" id="UP001295740">
    <property type="component" value="Unassembled WGS sequence"/>
</dbReference>
<gene>
    <name evidence="1" type="ORF">KHLLAP_LOCUS2675</name>
</gene>